<keyword evidence="1" id="KW-0812">Transmembrane</keyword>
<feature type="transmembrane region" description="Helical" evidence="1">
    <location>
        <begin position="33"/>
        <end position="56"/>
    </location>
</feature>
<dbReference type="Pfam" id="PF01882">
    <property type="entry name" value="DUF58"/>
    <property type="match status" value="1"/>
</dbReference>
<dbReference type="EMBL" id="MQWD01000001">
    <property type="protein sequence ID" value="PAP78819.1"/>
    <property type="molecule type" value="Genomic_DNA"/>
</dbReference>
<gene>
    <name evidence="3" type="ORF">BSZ37_16695</name>
</gene>
<proteinExistence type="predicted"/>
<dbReference type="PANTHER" id="PTHR33608">
    <property type="entry name" value="BLL2464 PROTEIN"/>
    <property type="match status" value="1"/>
</dbReference>
<feature type="domain" description="DUF58" evidence="2">
    <location>
        <begin position="197"/>
        <end position="367"/>
    </location>
</feature>
<organism evidence="3 4">
    <name type="scientific">Rubrivirga marina</name>
    <dbReference type="NCBI Taxonomy" id="1196024"/>
    <lineage>
        <taxon>Bacteria</taxon>
        <taxon>Pseudomonadati</taxon>
        <taxon>Rhodothermota</taxon>
        <taxon>Rhodothermia</taxon>
        <taxon>Rhodothermales</taxon>
        <taxon>Rubricoccaceae</taxon>
        <taxon>Rubrivirga</taxon>
    </lineage>
</organism>
<sequence>MFLTARPFWALLGLAAAFVAAFVWAPLLPVVEVAAFALAALVVADLVLLWGTGGAVTGRREVPEKLSLGDPNEVEVLVRSRYGVRVSARVIDEVPVQFQERGDGVVVPVPARGEARLAYSLRPTERGAYDFGRLLVYVSSPLGLVARRFVVAEGGEAVVYPSIQQMKRYAFLAESDRLREVGVKRVRRRGHTMEFDQVRPYVPGDDRRSVNWKATARRSAHEPRLMVNTYQDEREQPVVVALDMGRAMRSPFEGMTLLDHAVNAALVLLNTALLTGDRAGLVAFDREARGVVPPDRRRGQLAALLDALYRLDPGYQDPSFEDLYAVLRGRLRQRSLVLLMTNFDTVAGLERQLPYLRRIARSHRLVVVLFENTGIRDLLTSTAERLEDVYVKATAESLALEKREIARTLERHGVGALLTTPERLTVDAVNRYLQIKAEGTF</sequence>
<evidence type="ECO:0000256" key="1">
    <source>
        <dbReference type="SAM" id="Phobius"/>
    </source>
</evidence>
<dbReference type="Proteomes" id="UP000216339">
    <property type="component" value="Unassembled WGS sequence"/>
</dbReference>
<feature type="transmembrane region" description="Helical" evidence="1">
    <location>
        <begin position="7"/>
        <end position="27"/>
    </location>
</feature>
<dbReference type="PANTHER" id="PTHR33608:SF3">
    <property type="entry name" value="SLR2013 PROTEIN"/>
    <property type="match status" value="1"/>
</dbReference>
<name>A0A271J865_9BACT</name>
<comment type="caution">
    <text evidence="3">The sequence shown here is derived from an EMBL/GenBank/DDBJ whole genome shotgun (WGS) entry which is preliminary data.</text>
</comment>
<dbReference type="AlphaFoldDB" id="A0A271J865"/>
<protein>
    <recommendedName>
        <fullName evidence="2">DUF58 domain-containing protein</fullName>
    </recommendedName>
</protein>
<dbReference type="InterPro" id="IPR002881">
    <property type="entry name" value="DUF58"/>
</dbReference>
<evidence type="ECO:0000259" key="2">
    <source>
        <dbReference type="Pfam" id="PF01882"/>
    </source>
</evidence>
<dbReference type="InterPro" id="IPR036465">
    <property type="entry name" value="vWFA_dom_sf"/>
</dbReference>
<keyword evidence="1" id="KW-1133">Transmembrane helix</keyword>
<dbReference type="SUPFAM" id="SSF53300">
    <property type="entry name" value="vWA-like"/>
    <property type="match status" value="1"/>
</dbReference>
<reference evidence="3 4" key="1">
    <citation type="submission" date="2016-11" db="EMBL/GenBank/DDBJ databases">
        <title>Study of marine rhodopsin-containing bacteria.</title>
        <authorList>
            <person name="Yoshizawa S."/>
            <person name="Kumagai Y."/>
            <person name="Kogure K."/>
        </authorList>
    </citation>
    <scope>NUCLEOTIDE SEQUENCE [LARGE SCALE GENOMIC DNA]</scope>
    <source>
        <strain evidence="3 4">SAORIC-28</strain>
    </source>
</reference>
<evidence type="ECO:0000313" key="3">
    <source>
        <dbReference type="EMBL" id="PAP78819.1"/>
    </source>
</evidence>
<keyword evidence="1" id="KW-0472">Membrane</keyword>
<accession>A0A271J865</accession>
<dbReference type="Gene3D" id="3.40.50.410">
    <property type="entry name" value="von Willebrand factor, type A domain"/>
    <property type="match status" value="1"/>
</dbReference>
<keyword evidence="4" id="KW-1185">Reference proteome</keyword>
<evidence type="ECO:0000313" key="4">
    <source>
        <dbReference type="Proteomes" id="UP000216339"/>
    </source>
</evidence>